<accession>A0AAV7IXR9</accession>
<evidence type="ECO:0000313" key="2">
    <source>
        <dbReference type="Proteomes" id="UP000826195"/>
    </source>
</evidence>
<organism evidence="1 2">
    <name type="scientific">Cotesia glomerata</name>
    <name type="common">Lepidopteran parasitic wasp</name>
    <name type="synonym">Apanteles glomeratus</name>
    <dbReference type="NCBI Taxonomy" id="32391"/>
    <lineage>
        <taxon>Eukaryota</taxon>
        <taxon>Metazoa</taxon>
        <taxon>Ecdysozoa</taxon>
        <taxon>Arthropoda</taxon>
        <taxon>Hexapoda</taxon>
        <taxon>Insecta</taxon>
        <taxon>Pterygota</taxon>
        <taxon>Neoptera</taxon>
        <taxon>Endopterygota</taxon>
        <taxon>Hymenoptera</taxon>
        <taxon>Apocrita</taxon>
        <taxon>Ichneumonoidea</taxon>
        <taxon>Braconidae</taxon>
        <taxon>Microgastrinae</taxon>
        <taxon>Cotesia</taxon>
    </lineage>
</organism>
<dbReference type="EMBL" id="JAHXZJ010000374">
    <property type="protein sequence ID" value="KAH0560559.1"/>
    <property type="molecule type" value="Genomic_DNA"/>
</dbReference>
<protein>
    <submittedName>
        <fullName evidence="1">Uncharacterized protein</fullName>
    </submittedName>
</protein>
<reference evidence="1 2" key="1">
    <citation type="journal article" date="2021" name="J. Hered.">
        <title>A chromosome-level genome assembly of the parasitoid wasp, Cotesia glomerata (Hymenoptera: Braconidae).</title>
        <authorList>
            <person name="Pinto B.J."/>
            <person name="Weis J.J."/>
            <person name="Gamble T."/>
            <person name="Ode P.J."/>
            <person name="Paul R."/>
            <person name="Zaspel J.M."/>
        </authorList>
    </citation>
    <scope>NUCLEOTIDE SEQUENCE [LARGE SCALE GENOMIC DNA]</scope>
    <source>
        <strain evidence="1">CgM1</strain>
    </source>
</reference>
<keyword evidence="2" id="KW-1185">Reference proteome</keyword>
<gene>
    <name evidence="1" type="ORF">KQX54_005895</name>
</gene>
<name>A0AAV7IXR9_COTGL</name>
<dbReference type="Proteomes" id="UP000826195">
    <property type="component" value="Unassembled WGS sequence"/>
</dbReference>
<sequence>METNKERFPLMIMSLIWVEQTSNFAKTFSLCLSTRECVFLYFPSLCSLGKILKRLLSDDSVISLETAQLEHAACRRTRNEEQDDRSCSNYPRQPTGLPTSITVFISSQNTTQETLPDVLSFNSSLLLLSRVLSDT</sequence>
<comment type="caution">
    <text evidence="1">The sequence shown here is derived from an EMBL/GenBank/DDBJ whole genome shotgun (WGS) entry which is preliminary data.</text>
</comment>
<evidence type="ECO:0000313" key="1">
    <source>
        <dbReference type="EMBL" id="KAH0560559.1"/>
    </source>
</evidence>
<dbReference type="AlphaFoldDB" id="A0AAV7IXR9"/>
<proteinExistence type="predicted"/>